<dbReference type="SUPFAM" id="SSF53822">
    <property type="entry name" value="Periplasmic binding protein-like I"/>
    <property type="match status" value="1"/>
</dbReference>
<gene>
    <name evidence="1" type="ORF">G3572_09940</name>
</gene>
<keyword evidence="2" id="KW-1185">Reference proteome</keyword>
<sequence>MFSQEGPYAAVGENMSRGAHLAVGEITEDCAYDFSFELHCAEPGGRNEGYVASAQALLAHPSLWHVIGCYTSSSRKEVLPVFEKMDALLWYPSHYEGFETSENIVYTGAAPNQHVVPLTHYVLSEGGRRAFMVGSNYIWAWENNRVMREILARNGGQVLGERYLPIDEVNVGELVDLILRHCPDFVFSTLIGESVILPVLTGRDRRTHAAIFSFMAGVTPPMPMLGRSLL</sequence>
<proteinExistence type="predicted"/>
<evidence type="ECO:0000313" key="2">
    <source>
        <dbReference type="Proteomes" id="UP000481421"/>
    </source>
</evidence>
<accession>A0A6B3RTZ6</accession>
<dbReference type="AlphaFoldDB" id="A0A6B3RTZ6"/>
<protein>
    <submittedName>
        <fullName evidence="1">Transporter substrate-binding protein</fullName>
    </submittedName>
</protein>
<name>A0A6B3RTZ6_9RHOB</name>
<dbReference type="InterPro" id="IPR028082">
    <property type="entry name" value="Peripla_BP_I"/>
</dbReference>
<reference evidence="1 2" key="1">
    <citation type="submission" date="2020-02" db="EMBL/GenBank/DDBJ databases">
        <title>Rhodobacter algicola sp. nov., isolated from microalga culture.</title>
        <authorList>
            <person name="Park C.-Y."/>
        </authorList>
    </citation>
    <scope>NUCLEOTIDE SEQUENCE [LARGE SCALE GENOMIC DNA]</scope>
    <source>
        <strain evidence="1 2">ETT8</strain>
    </source>
</reference>
<comment type="caution">
    <text evidence="1">The sequence shown here is derived from an EMBL/GenBank/DDBJ whole genome shotgun (WGS) entry which is preliminary data.</text>
</comment>
<dbReference type="PANTHER" id="PTHR47628:SF1">
    <property type="entry name" value="ALIPHATIC AMIDASE EXPRESSION-REGULATING PROTEIN"/>
    <property type="match status" value="1"/>
</dbReference>
<evidence type="ECO:0000313" key="1">
    <source>
        <dbReference type="EMBL" id="NEX46529.1"/>
    </source>
</evidence>
<dbReference type="Pfam" id="PF13433">
    <property type="entry name" value="Peripla_BP_5"/>
    <property type="match status" value="1"/>
</dbReference>
<dbReference type="EMBL" id="JAAIKE010000003">
    <property type="protein sequence ID" value="NEX46529.1"/>
    <property type="molecule type" value="Genomic_DNA"/>
</dbReference>
<dbReference type="Gene3D" id="3.40.50.2300">
    <property type="match status" value="2"/>
</dbReference>
<dbReference type="Proteomes" id="UP000481421">
    <property type="component" value="Unassembled WGS sequence"/>
</dbReference>
<organism evidence="1 2">
    <name type="scientific">Pseudotabrizicola algicola</name>
    <dbReference type="NCBI Taxonomy" id="2709381"/>
    <lineage>
        <taxon>Bacteria</taxon>
        <taxon>Pseudomonadati</taxon>
        <taxon>Pseudomonadota</taxon>
        <taxon>Alphaproteobacteria</taxon>
        <taxon>Rhodobacterales</taxon>
        <taxon>Paracoccaceae</taxon>
        <taxon>Pseudotabrizicola</taxon>
    </lineage>
</organism>
<dbReference type="PANTHER" id="PTHR47628">
    <property type="match status" value="1"/>
</dbReference>